<comment type="caution">
    <text evidence="6">The sequence shown here is derived from an EMBL/GenBank/DDBJ whole genome shotgun (WGS) entry which is preliminary data.</text>
</comment>
<dbReference type="InterPro" id="IPR054471">
    <property type="entry name" value="GPIID_WHD"/>
</dbReference>
<feature type="compositionally biased region" description="Acidic residues" evidence="2">
    <location>
        <begin position="213"/>
        <end position="226"/>
    </location>
</feature>
<dbReference type="SUPFAM" id="SSF52540">
    <property type="entry name" value="P-loop containing nucleoside triphosphate hydrolases"/>
    <property type="match status" value="1"/>
</dbReference>
<keyword evidence="7" id="KW-1185">Reference proteome</keyword>
<dbReference type="EMBL" id="JAQQWK010000013">
    <property type="protein sequence ID" value="KAK8017380.1"/>
    <property type="molecule type" value="Genomic_DNA"/>
</dbReference>
<feature type="region of interest" description="Disordered" evidence="2">
    <location>
        <begin position="203"/>
        <end position="226"/>
    </location>
</feature>
<evidence type="ECO:0000256" key="1">
    <source>
        <dbReference type="ARBA" id="ARBA00022737"/>
    </source>
</evidence>
<evidence type="ECO:0000259" key="5">
    <source>
        <dbReference type="Pfam" id="PF24883"/>
    </source>
</evidence>
<reference evidence="6 7" key="1">
    <citation type="submission" date="2023-01" db="EMBL/GenBank/DDBJ databases">
        <title>Analysis of 21 Apiospora genomes using comparative genomics revels a genus with tremendous synthesis potential of carbohydrate active enzymes and secondary metabolites.</title>
        <authorList>
            <person name="Sorensen T."/>
        </authorList>
    </citation>
    <scope>NUCLEOTIDE SEQUENCE [LARGE SCALE GENOMIC DNA]</scope>
    <source>
        <strain evidence="6 7">CBS 33761</strain>
    </source>
</reference>
<dbReference type="InterPro" id="IPR035994">
    <property type="entry name" value="Nucleoside_phosphorylase_sf"/>
</dbReference>
<evidence type="ECO:0000313" key="7">
    <source>
        <dbReference type="Proteomes" id="UP001444661"/>
    </source>
</evidence>
<evidence type="ECO:0008006" key="8">
    <source>
        <dbReference type="Google" id="ProtNLM"/>
    </source>
</evidence>
<keyword evidence="1" id="KW-0677">Repeat</keyword>
<dbReference type="Gene3D" id="3.40.50.300">
    <property type="entry name" value="P-loop containing nucleotide triphosphate hydrolases"/>
    <property type="match status" value="1"/>
</dbReference>
<evidence type="ECO:0000313" key="6">
    <source>
        <dbReference type="EMBL" id="KAK8017380.1"/>
    </source>
</evidence>
<gene>
    <name evidence="6" type="ORF">PG993_013706</name>
</gene>
<dbReference type="Gene3D" id="3.40.50.1580">
    <property type="entry name" value="Nucleoside phosphorylase domain"/>
    <property type="match status" value="1"/>
</dbReference>
<dbReference type="Proteomes" id="UP001444661">
    <property type="component" value="Unassembled WGS sequence"/>
</dbReference>
<dbReference type="SUPFAM" id="SSF53167">
    <property type="entry name" value="Purine and uridine phosphorylases"/>
    <property type="match status" value="1"/>
</dbReference>
<dbReference type="InterPro" id="IPR056884">
    <property type="entry name" value="NPHP3-like_N"/>
</dbReference>
<accession>A0ABR1RQZ6</accession>
<dbReference type="Pfam" id="PF22939">
    <property type="entry name" value="WHD_GPIID"/>
    <property type="match status" value="1"/>
</dbReference>
<dbReference type="PANTHER" id="PTHR46082:SF11">
    <property type="entry name" value="AAA+ ATPASE DOMAIN-CONTAINING PROTEIN-RELATED"/>
    <property type="match status" value="1"/>
</dbReference>
<proteinExistence type="predicted"/>
<evidence type="ECO:0000259" key="4">
    <source>
        <dbReference type="Pfam" id="PF22939"/>
    </source>
</evidence>
<feature type="domain" description="Nephrocystin 3-like N-terminal" evidence="5">
    <location>
        <begin position="392"/>
        <end position="554"/>
    </location>
</feature>
<feature type="domain" description="GPI inositol-deacylase winged helix" evidence="4">
    <location>
        <begin position="677"/>
        <end position="755"/>
    </location>
</feature>
<organism evidence="6 7">
    <name type="scientific">Apiospora rasikravindrae</name>
    <dbReference type="NCBI Taxonomy" id="990691"/>
    <lineage>
        <taxon>Eukaryota</taxon>
        <taxon>Fungi</taxon>
        <taxon>Dikarya</taxon>
        <taxon>Ascomycota</taxon>
        <taxon>Pezizomycotina</taxon>
        <taxon>Sordariomycetes</taxon>
        <taxon>Xylariomycetidae</taxon>
        <taxon>Amphisphaeriales</taxon>
        <taxon>Apiosporaceae</taxon>
        <taxon>Apiospora</taxon>
    </lineage>
</organism>
<dbReference type="PANTHER" id="PTHR46082">
    <property type="entry name" value="ATP/GTP-BINDING PROTEIN-RELATED"/>
    <property type="match status" value="1"/>
</dbReference>
<dbReference type="Pfam" id="PF24883">
    <property type="entry name" value="NPHP3_N"/>
    <property type="match status" value="1"/>
</dbReference>
<dbReference type="InterPro" id="IPR053137">
    <property type="entry name" value="NLR-like"/>
</dbReference>
<name>A0ABR1RQZ6_9PEZI</name>
<sequence length="870" mass="97578">MATSARKHNDYTVGWVCALPKEQTAAMAMLDERHETLPKPSNDSNAYTLGSIGRHNIVIACLPKGKIGTSSAAAVASRMVSTFPAIRFGLMVGIGGGVQPKVRLGDVVVGVPTGQHPGVVQWDMGKAEAGGQFRRTGVLNNPPTSLLTALTQLVTKQEMEGSRVSELVESIGAKYPRLASKYVRSDRHKDNLFKANYTHVSENAEGSGLEGGDHDDEDEEELDSEEEDCHLCDFTKTVKRKQRDMKVHHGTIASGNQVVKDAAFRDQLSKDLGGIMCIEMEAAGLPDSFPCIVVRGICDYADSHKNKIWQEHAAAVAAAYAKELLECVQPFEVAQEQTAQQQLGEKVDKLADGVHEVQQHLLSEADRRILDWLSPLDYGPQHSDHLQQREEGTGNWFLESDKYLEWLETPQETLFCPGIPGAGKTILSSIVINDIETRSDDTVGISYIYLDYRHRDDQTVTKLLCCIAKQLGRTRSLPQYLRSIYEHHKSKNTNPNLVEIKSVVNSLVALYARVYIIVDAVDEYQECHGGRSDFLSEIFDLQAKHITNIFATSRFIPEIVTKFDENDILEIRAKGDDVQRYLRRHINHLPSVVQQDSKLQTEVIVTISEVIDGMFLLARIYLESLRDKLTRRAMLTALGEMRDLQKENRKSGQEGSQGVLTQAYKGVVDRVQSQMDGMRDLAIRALSWITFARRPLSPQELQYALGVEPYQLEFDEDNLPPLQDVLAVCCGLVTLDRESDAIRLVHYTTQEYLESRPQEFFSDVHSFLTTICTTYLSCHTFEGNKFLTDYPPLYEYAACNWGHHAIHTSCCDYTEHFLKKPKAVQASFCILWASNWYELGGRFEDYLAPGLFRGTMTGLQLAAFLVLSGR</sequence>
<dbReference type="Pfam" id="PF01048">
    <property type="entry name" value="PNP_UDP_1"/>
    <property type="match status" value="1"/>
</dbReference>
<feature type="domain" description="Nucleoside phosphorylase" evidence="3">
    <location>
        <begin position="13"/>
        <end position="111"/>
    </location>
</feature>
<protein>
    <recommendedName>
        <fullName evidence="8">Nucleoside phosphorylase domain-containing protein</fullName>
    </recommendedName>
</protein>
<dbReference type="InterPro" id="IPR027417">
    <property type="entry name" value="P-loop_NTPase"/>
</dbReference>
<evidence type="ECO:0000259" key="3">
    <source>
        <dbReference type="Pfam" id="PF01048"/>
    </source>
</evidence>
<evidence type="ECO:0000256" key="2">
    <source>
        <dbReference type="SAM" id="MobiDB-lite"/>
    </source>
</evidence>
<dbReference type="InterPro" id="IPR000845">
    <property type="entry name" value="Nucleoside_phosphorylase_d"/>
</dbReference>